<dbReference type="Gene3D" id="2.60.120.650">
    <property type="entry name" value="Cupin"/>
    <property type="match status" value="1"/>
</dbReference>
<dbReference type="PANTHER" id="PTHR12461">
    <property type="entry name" value="HYPOXIA-INDUCIBLE FACTOR 1 ALPHA INHIBITOR-RELATED"/>
    <property type="match status" value="1"/>
</dbReference>
<proteinExistence type="predicted"/>
<dbReference type="EMBL" id="JARBDR010000214">
    <property type="protein sequence ID" value="KAJ8317858.1"/>
    <property type="molecule type" value="Genomic_DNA"/>
</dbReference>
<dbReference type="InterPro" id="IPR003347">
    <property type="entry name" value="JmjC_dom"/>
</dbReference>
<sequence length="412" mass="47647">MMLYSFIIVNVIICVGGSSSHPPGHLQPLGLHLPPITDIPVLNKFPSSVEFYEKYVKDGGKPVIFKNVLETVDMPVYYKWTDDYLDKNYGDIMVDMEIGKKEIRKGEMFSRKLSYFLKRYKNMDAYLVEDLPDRMKKDMAIPSSLRCGGFQNVIHTVVMWFSSGGTKSVFHTDDLDNINCLLDGKKDLIMMDRKYAHLVEADGWHKDGSYSDLDVDSVDMYKFPNLKDIPWYQVNLTKGDCLYIPYKWYHHVYSHPGRNFAVNVWFFHRRWFNVTDCHGVDLNVSTAIPFTQFKKPSKLEKFRDDLIMSLDGKEFISQTLFSETLQENDNDLASVADEIFTIIDTDKDGYISISELYSSGNEIFAFELEEDSKTKDGRVDYDQSNMEDDSLKDDLTKTNADVYVNSNNHEEL</sequence>
<dbReference type="SMART" id="SM00558">
    <property type="entry name" value="JmjC"/>
    <property type="match status" value="1"/>
</dbReference>
<dbReference type="Pfam" id="PF13621">
    <property type="entry name" value="Cupin_8"/>
    <property type="match status" value="1"/>
</dbReference>
<feature type="domain" description="EF-hand" evidence="4">
    <location>
        <begin position="331"/>
        <end position="366"/>
    </location>
</feature>
<comment type="caution">
    <text evidence="6">The sequence shown here is derived from an EMBL/GenBank/DDBJ whole genome shotgun (WGS) entry which is preliminary data.</text>
</comment>
<keyword evidence="3" id="KW-0732">Signal</keyword>
<dbReference type="Proteomes" id="UP001217089">
    <property type="component" value="Unassembled WGS sequence"/>
</dbReference>
<dbReference type="PROSITE" id="PS00018">
    <property type="entry name" value="EF_HAND_1"/>
    <property type="match status" value="1"/>
</dbReference>
<dbReference type="InterPro" id="IPR018247">
    <property type="entry name" value="EF_Hand_1_Ca_BS"/>
</dbReference>
<evidence type="ECO:0000256" key="1">
    <source>
        <dbReference type="ARBA" id="ARBA00022837"/>
    </source>
</evidence>
<dbReference type="InterPro" id="IPR002048">
    <property type="entry name" value="EF_hand_dom"/>
</dbReference>
<dbReference type="PROSITE" id="PS50222">
    <property type="entry name" value="EF_HAND_2"/>
    <property type="match status" value="1"/>
</dbReference>
<evidence type="ECO:0000259" key="5">
    <source>
        <dbReference type="PROSITE" id="PS51184"/>
    </source>
</evidence>
<organism evidence="6 7">
    <name type="scientific">Tegillarca granosa</name>
    <name type="common">Malaysian cockle</name>
    <name type="synonym">Anadara granosa</name>
    <dbReference type="NCBI Taxonomy" id="220873"/>
    <lineage>
        <taxon>Eukaryota</taxon>
        <taxon>Metazoa</taxon>
        <taxon>Spiralia</taxon>
        <taxon>Lophotrochozoa</taxon>
        <taxon>Mollusca</taxon>
        <taxon>Bivalvia</taxon>
        <taxon>Autobranchia</taxon>
        <taxon>Pteriomorphia</taxon>
        <taxon>Arcoida</taxon>
        <taxon>Arcoidea</taxon>
        <taxon>Arcidae</taxon>
        <taxon>Tegillarca</taxon>
    </lineage>
</organism>
<accession>A0ABQ9FKM9</accession>
<dbReference type="InterPro" id="IPR041667">
    <property type="entry name" value="Cupin_8"/>
</dbReference>
<keyword evidence="7" id="KW-1185">Reference proteome</keyword>
<reference evidence="6 7" key="1">
    <citation type="submission" date="2022-12" db="EMBL/GenBank/DDBJ databases">
        <title>Chromosome-level genome of Tegillarca granosa.</title>
        <authorList>
            <person name="Kim J."/>
        </authorList>
    </citation>
    <scope>NUCLEOTIDE SEQUENCE [LARGE SCALE GENOMIC DNA]</scope>
    <source>
        <strain evidence="6">Teg-2019</strain>
        <tissue evidence="6">Adductor muscle</tissue>
    </source>
</reference>
<keyword evidence="1" id="KW-0106">Calcium</keyword>
<feature type="region of interest" description="Disordered" evidence="2">
    <location>
        <begin position="375"/>
        <end position="412"/>
    </location>
</feature>
<name>A0ABQ9FKM9_TEGGR</name>
<feature type="chain" id="PRO_5045161695" evidence="3">
    <location>
        <begin position="21"/>
        <end position="412"/>
    </location>
</feature>
<feature type="domain" description="JmjC" evidence="5">
    <location>
        <begin position="120"/>
        <end position="283"/>
    </location>
</feature>
<gene>
    <name evidence="6" type="ORF">KUTeg_002949</name>
</gene>
<dbReference type="PANTHER" id="PTHR12461:SF18">
    <property type="entry name" value="JMJC DOMAIN-CONTAINING PROTEIN"/>
    <property type="match status" value="1"/>
</dbReference>
<evidence type="ECO:0000256" key="3">
    <source>
        <dbReference type="SAM" id="SignalP"/>
    </source>
</evidence>
<protein>
    <submittedName>
        <fullName evidence="6">Uncharacterized protein</fullName>
    </submittedName>
</protein>
<dbReference type="InterPro" id="IPR011992">
    <property type="entry name" value="EF-hand-dom_pair"/>
</dbReference>
<evidence type="ECO:0000313" key="7">
    <source>
        <dbReference type="Proteomes" id="UP001217089"/>
    </source>
</evidence>
<evidence type="ECO:0000259" key="4">
    <source>
        <dbReference type="PROSITE" id="PS50222"/>
    </source>
</evidence>
<dbReference type="PROSITE" id="PS51184">
    <property type="entry name" value="JMJC"/>
    <property type="match status" value="1"/>
</dbReference>
<evidence type="ECO:0000313" key="6">
    <source>
        <dbReference type="EMBL" id="KAJ8317858.1"/>
    </source>
</evidence>
<dbReference type="SUPFAM" id="SSF51197">
    <property type="entry name" value="Clavaminate synthase-like"/>
    <property type="match status" value="1"/>
</dbReference>
<feature type="signal peptide" evidence="3">
    <location>
        <begin position="1"/>
        <end position="20"/>
    </location>
</feature>
<dbReference type="Gene3D" id="1.10.238.10">
    <property type="entry name" value="EF-hand"/>
    <property type="match status" value="1"/>
</dbReference>
<evidence type="ECO:0000256" key="2">
    <source>
        <dbReference type="SAM" id="MobiDB-lite"/>
    </source>
</evidence>
<dbReference type="SUPFAM" id="SSF47473">
    <property type="entry name" value="EF-hand"/>
    <property type="match status" value="1"/>
</dbReference>